<accession>A0A5C3LN59</accession>
<dbReference type="GO" id="GO:0005634">
    <property type="term" value="C:nucleus"/>
    <property type="evidence" value="ECO:0007669"/>
    <property type="project" value="UniProtKB-SubCell"/>
</dbReference>
<dbReference type="InterPro" id="IPR050211">
    <property type="entry name" value="FOX_domain-containing"/>
</dbReference>
<organism evidence="6 7">
    <name type="scientific">Crucibulum laeve</name>
    <dbReference type="NCBI Taxonomy" id="68775"/>
    <lineage>
        <taxon>Eukaryota</taxon>
        <taxon>Fungi</taxon>
        <taxon>Dikarya</taxon>
        <taxon>Basidiomycota</taxon>
        <taxon>Agaricomycotina</taxon>
        <taxon>Agaricomycetes</taxon>
        <taxon>Agaricomycetidae</taxon>
        <taxon>Agaricales</taxon>
        <taxon>Agaricineae</taxon>
        <taxon>Nidulariaceae</taxon>
        <taxon>Crucibulum</taxon>
    </lineage>
</organism>
<keyword evidence="2 3" id="KW-0539">Nucleus</keyword>
<dbReference type="PANTHER" id="PTHR11829:SF343">
    <property type="entry name" value="FORK-HEAD DOMAIN-CONTAINING PROTEIN"/>
    <property type="match status" value="1"/>
</dbReference>
<feature type="compositionally biased region" description="Low complexity" evidence="4">
    <location>
        <begin position="276"/>
        <end position="295"/>
    </location>
</feature>
<dbReference type="PANTHER" id="PTHR11829">
    <property type="entry name" value="FORKHEAD BOX PROTEIN"/>
    <property type="match status" value="1"/>
</dbReference>
<dbReference type="SUPFAM" id="SSF46785">
    <property type="entry name" value="Winged helix' DNA-binding domain"/>
    <property type="match status" value="1"/>
</dbReference>
<feature type="domain" description="Fork-head" evidence="5">
    <location>
        <begin position="138"/>
        <end position="234"/>
    </location>
</feature>
<feature type="compositionally biased region" description="Polar residues" evidence="4">
    <location>
        <begin position="53"/>
        <end position="68"/>
    </location>
</feature>
<dbReference type="AlphaFoldDB" id="A0A5C3LN59"/>
<dbReference type="EMBL" id="ML213630">
    <property type="protein sequence ID" value="TFK34604.1"/>
    <property type="molecule type" value="Genomic_DNA"/>
</dbReference>
<feature type="compositionally biased region" description="Polar residues" evidence="4">
    <location>
        <begin position="405"/>
        <end position="418"/>
    </location>
</feature>
<keyword evidence="7" id="KW-1185">Reference proteome</keyword>
<feature type="compositionally biased region" description="Acidic residues" evidence="4">
    <location>
        <begin position="242"/>
        <end position="252"/>
    </location>
</feature>
<comment type="subcellular location">
    <subcellularLocation>
        <location evidence="3">Nucleus</location>
    </subcellularLocation>
</comment>
<dbReference type="InterPro" id="IPR001766">
    <property type="entry name" value="Fork_head_dom"/>
</dbReference>
<dbReference type="GO" id="GO:0000978">
    <property type="term" value="F:RNA polymerase II cis-regulatory region sequence-specific DNA binding"/>
    <property type="evidence" value="ECO:0007669"/>
    <property type="project" value="TreeGrafter"/>
</dbReference>
<feature type="region of interest" description="Disordered" evidence="4">
    <location>
        <begin position="401"/>
        <end position="431"/>
    </location>
</feature>
<evidence type="ECO:0000256" key="3">
    <source>
        <dbReference type="PROSITE-ProRule" id="PRU00089"/>
    </source>
</evidence>
<feature type="DNA-binding region" description="Fork-head" evidence="3">
    <location>
        <begin position="138"/>
        <end position="234"/>
    </location>
</feature>
<feature type="compositionally biased region" description="Polar residues" evidence="4">
    <location>
        <begin position="76"/>
        <end position="86"/>
    </location>
</feature>
<evidence type="ECO:0000256" key="2">
    <source>
        <dbReference type="ARBA" id="ARBA00023242"/>
    </source>
</evidence>
<feature type="region of interest" description="Disordered" evidence="4">
    <location>
        <begin position="221"/>
        <end position="348"/>
    </location>
</feature>
<dbReference type="Proteomes" id="UP000308652">
    <property type="component" value="Unassembled WGS sequence"/>
</dbReference>
<dbReference type="Pfam" id="PF00250">
    <property type="entry name" value="Forkhead"/>
    <property type="match status" value="1"/>
</dbReference>
<dbReference type="PROSITE" id="PS50039">
    <property type="entry name" value="FORK_HEAD_3"/>
    <property type="match status" value="1"/>
</dbReference>
<dbReference type="PRINTS" id="PR00053">
    <property type="entry name" value="FORKHEAD"/>
</dbReference>
<evidence type="ECO:0000313" key="6">
    <source>
        <dbReference type="EMBL" id="TFK34604.1"/>
    </source>
</evidence>
<evidence type="ECO:0000256" key="4">
    <source>
        <dbReference type="SAM" id="MobiDB-lite"/>
    </source>
</evidence>
<dbReference type="Gene3D" id="1.10.10.10">
    <property type="entry name" value="Winged helix-like DNA-binding domain superfamily/Winged helix DNA-binding domain"/>
    <property type="match status" value="1"/>
</dbReference>
<name>A0A5C3LN59_9AGAR</name>
<feature type="compositionally biased region" description="Low complexity" evidence="4">
    <location>
        <begin position="303"/>
        <end position="315"/>
    </location>
</feature>
<evidence type="ECO:0000259" key="5">
    <source>
        <dbReference type="PROSITE" id="PS50039"/>
    </source>
</evidence>
<sequence>MSSHVPDFIEHCLFNRFSQYFNDGPYSLPSDNNPLSNRAGHPSEISGYEFHDQPQNTYPGHPSAQQYGHPSRSPDDSYQTSTSPESLTIQLRGEQERGFHPSAFHEIDAGPYLRRQLHIPPEKPINLWALPDPPNGAKPSHSLPVMIKLAIYGSPKQKLTLQEIYQALIDRFEWFRVHQNDNAWKNSIRHNLSLNKVFRLSQRPITEPGKGSYWQLDVSEGEGYKRDRKRRKKTGNQQTNNAEDEGEDDWEDAGSPSNSPSPEADSHFDPALMNQRPGVVRAPSSSRRRSPYPAGGSAGSLGSGSRSSSRQYLSSPVLQDTNYQIDPPPSQAGARFGQTSFPGAASGTYRSSTYPPYSMPGYPPSVSTFQPHLPRDQDMVGQMDDYGGYVSMSSIQPPAYAGDVQFNSGHANFGQYNQPPAPSQSKGKRRG</sequence>
<keyword evidence="1 3" id="KW-0238">DNA-binding</keyword>
<evidence type="ECO:0000256" key="1">
    <source>
        <dbReference type="ARBA" id="ARBA00023125"/>
    </source>
</evidence>
<dbReference type="OrthoDB" id="5954824at2759"/>
<dbReference type="InterPro" id="IPR036390">
    <property type="entry name" value="WH_DNA-bd_sf"/>
</dbReference>
<dbReference type="GO" id="GO:0000981">
    <property type="term" value="F:DNA-binding transcription factor activity, RNA polymerase II-specific"/>
    <property type="evidence" value="ECO:0007669"/>
    <property type="project" value="TreeGrafter"/>
</dbReference>
<dbReference type="PROSITE" id="PS00658">
    <property type="entry name" value="FORK_HEAD_2"/>
    <property type="match status" value="1"/>
</dbReference>
<protein>
    <recommendedName>
        <fullName evidence="5">Fork-head domain-containing protein</fullName>
    </recommendedName>
</protein>
<reference evidence="6 7" key="1">
    <citation type="journal article" date="2019" name="Nat. Ecol. Evol.">
        <title>Megaphylogeny resolves global patterns of mushroom evolution.</title>
        <authorList>
            <person name="Varga T."/>
            <person name="Krizsan K."/>
            <person name="Foldi C."/>
            <person name="Dima B."/>
            <person name="Sanchez-Garcia M."/>
            <person name="Sanchez-Ramirez S."/>
            <person name="Szollosi G.J."/>
            <person name="Szarkandi J.G."/>
            <person name="Papp V."/>
            <person name="Albert L."/>
            <person name="Andreopoulos W."/>
            <person name="Angelini C."/>
            <person name="Antonin V."/>
            <person name="Barry K.W."/>
            <person name="Bougher N.L."/>
            <person name="Buchanan P."/>
            <person name="Buyck B."/>
            <person name="Bense V."/>
            <person name="Catcheside P."/>
            <person name="Chovatia M."/>
            <person name="Cooper J."/>
            <person name="Damon W."/>
            <person name="Desjardin D."/>
            <person name="Finy P."/>
            <person name="Geml J."/>
            <person name="Haridas S."/>
            <person name="Hughes K."/>
            <person name="Justo A."/>
            <person name="Karasinski D."/>
            <person name="Kautmanova I."/>
            <person name="Kiss B."/>
            <person name="Kocsube S."/>
            <person name="Kotiranta H."/>
            <person name="LaButti K.M."/>
            <person name="Lechner B.E."/>
            <person name="Liimatainen K."/>
            <person name="Lipzen A."/>
            <person name="Lukacs Z."/>
            <person name="Mihaltcheva S."/>
            <person name="Morgado L.N."/>
            <person name="Niskanen T."/>
            <person name="Noordeloos M.E."/>
            <person name="Ohm R.A."/>
            <person name="Ortiz-Santana B."/>
            <person name="Ovrebo C."/>
            <person name="Racz N."/>
            <person name="Riley R."/>
            <person name="Savchenko A."/>
            <person name="Shiryaev A."/>
            <person name="Soop K."/>
            <person name="Spirin V."/>
            <person name="Szebenyi C."/>
            <person name="Tomsovsky M."/>
            <person name="Tulloss R.E."/>
            <person name="Uehling J."/>
            <person name="Grigoriev I.V."/>
            <person name="Vagvolgyi C."/>
            <person name="Papp T."/>
            <person name="Martin F.M."/>
            <person name="Miettinen O."/>
            <person name="Hibbett D.S."/>
            <person name="Nagy L.G."/>
        </authorList>
    </citation>
    <scope>NUCLEOTIDE SEQUENCE [LARGE SCALE GENOMIC DNA]</scope>
    <source>
        <strain evidence="6 7">CBS 166.37</strain>
    </source>
</reference>
<dbReference type="SMART" id="SM00339">
    <property type="entry name" value="FH"/>
    <property type="match status" value="1"/>
</dbReference>
<gene>
    <name evidence="6" type="ORF">BDQ12DRAFT_763097</name>
</gene>
<dbReference type="CDD" id="cd00059">
    <property type="entry name" value="FH_FOX"/>
    <property type="match status" value="1"/>
</dbReference>
<dbReference type="InterPro" id="IPR036388">
    <property type="entry name" value="WH-like_DNA-bd_sf"/>
</dbReference>
<dbReference type="STRING" id="68775.A0A5C3LN59"/>
<dbReference type="InterPro" id="IPR030456">
    <property type="entry name" value="TF_fork_head_CS_2"/>
</dbReference>
<feature type="region of interest" description="Disordered" evidence="4">
    <location>
        <begin position="28"/>
        <end position="86"/>
    </location>
</feature>
<evidence type="ECO:0000313" key="7">
    <source>
        <dbReference type="Proteomes" id="UP000308652"/>
    </source>
</evidence>
<proteinExistence type="predicted"/>